<accession>A0ABW3N049</accession>
<comment type="caution">
    <text evidence="2">The sequence shown here is derived from an EMBL/GenBank/DDBJ whole genome shotgun (WGS) entry which is preliminary data.</text>
</comment>
<sequence length="139" mass="15222">MAASPPFSSGPTTPTDTRVNLTTDGPFRPSLDRKDGLEPRAAVPQPSRRPARNLVDVPAPTPLSGAGASTPTGSRLAWHEISYRDPRKGARTLRWVKLPDAREQAKKVAARLKTEVEIWAVYRDATGRETHSAFVEVVR</sequence>
<feature type="compositionally biased region" description="Low complexity" evidence="1">
    <location>
        <begin position="1"/>
        <end position="17"/>
    </location>
</feature>
<organism evidence="2 3">
    <name type="scientific">Terrabacter terrigena</name>
    <dbReference type="NCBI Taxonomy" id="574718"/>
    <lineage>
        <taxon>Bacteria</taxon>
        <taxon>Bacillati</taxon>
        <taxon>Actinomycetota</taxon>
        <taxon>Actinomycetes</taxon>
        <taxon>Micrococcales</taxon>
        <taxon>Intrasporangiaceae</taxon>
        <taxon>Terrabacter</taxon>
    </lineage>
</organism>
<dbReference type="EMBL" id="JBHTKH010000007">
    <property type="protein sequence ID" value="MFD1055040.1"/>
    <property type="molecule type" value="Genomic_DNA"/>
</dbReference>
<proteinExistence type="predicted"/>
<protein>
    <submittedName>
        <fullName evidence="2">Uncharacterized protein</fullName>
    </submittedName>
</protein>
<reference evidence="3" key="1">
    <citation type="journal article" date="2019" name="Int. J. Syst. Evol. Microbiol.">
        <title>The Global Catalogue of Microorganisms (GCM) 10K type strain sequencing project: providing services to taxonomists for standard genome sequencing and annotation.</title>
        <authorList>
            <consortium name="The Broad Institute Genomics Platform"/>
            <consortium name="The Broad Institute Genome Sequencing Center for Infectious Disease"/>
            <person name="Wu L."/>
            <person name="Ma J."/>
        </authorList>
    </citation>
    <scope>NUCLEOTIDE SEQUENCE [LARGE SCALE GENOMIC DNA]</scope>
    <source>
        <strain evidence="3">CCUG 57508</strain>
    </source>
</reference>
<feature type="region of interest" description="Disordered" evidence="1">
    <location>
        <begin position="1"/>
        <end position="73"/>
    </location>
</feature>
<evidence type="ECO:0000313" key="3">
    <source>
        <dbReference type="Proteomes" id="UP001597046"/>
    </source>
</evidence>
<gene>
    <name evidence="2" type="ORF">ACFQ2V_12045</name>
</gene>
<name>A0ABW3N049_9MICO</name>
<evidence type="ECO:0000256" key="1">
    <source>
        <dbReference type="SAM" id="MobiDB-lite"/>
    </source>
</evidence>
<keyword evidence="3" id="KW-1185">Reference proteome</keyword>
<evidence type="ECO:0000313" key="2">
    <source>
        <dbReference type="EMBL" id="MFD1055040.1"/>
    </source>
</evidence>
<dbReference type="Proteomes" id="UP001597046">
    <property type="component" value="Unassembled WGS sequence"/>
</dbReference>
<dbReference type="RefSeq" id="WP_386052944.1">
    <property type="nucleotide sequence ID" value="NZ_JBHTKH010000007.1"/>
</dbReference>